<evidence type="ECO:0000313" key="2">
    <source>
        <dbReference type="EMBL" id="WRL64713.1"/>
    </source>
</evidence>
<protein>
    <recommendedName>
        <fullName evidence="4">Glycosyltransferase subfamily 4-like N-terminal domain-containing protein</fullName>
    </recommendedName>
</protein>
<gene>
    <name evidence="2" type="ORF">U6N30_02730</name>
</gene>
<dbReference type="RefSeq" id="WP_324276038.1">
    <property type="nucleotide sequence ID" value="NZ_CP141261.1"/>
</dbReference>
<dbReference type="Proteomes" id="UP001324287">
    <property type="component" value="Chromosome"/>
</dbReference>
<evidence type="ECO:0000256" key="1">
    <source>
        <dbReference type="SAM" id="MobiDB-lite"/>
    </source>
</evidence>
<organism evidence="2 3">
    <name type="scientific">Blastococcus brunescens</name>
    <dbReference type="NCBI Taxonomy" id="1564165"/>
    <lineage>
        <taxon>Bacteria</taxon>
        <taxon>Bacillati</taxon>
        <taxon>Actinomycetota</taxon>
        <taxon>Actinomycetes</taxon>
        <taxon>Geodermatophilales</taxon>
        <taxon>Geodermatophilaceae</taxon>
        <taxon>Blastococcus</taxon>
    </lineage>
</organism>
<accession>A0ABZ1B4C5</accession>
<dbReference type="EMBL" id="CP141261">
    <property type="protein sequence ID" value="WRL64713.1"/>
    <property type="molecule type" value="Genomic_DNA"/>
</dbReference>
<name>A0ABZ1B4C5_9ACTN</name>
<evidence type="ECO:0008006" key="4">
    <source>
        <dbReference type="Google" id="ProtNLM"/>
    </source>
</evidence>
<dbReference type="SUPFAM" id="SSF53756">
    <property type="entry name" value="UDP-Glycosyltransferase/glycogen phosphorylase"/>
    <property type="match status" value="1"/>
</dbReference>
<proteinExistence type="predicted"/>
<sequence length="168" mass="17884">MTRFLPPRSGRRGSRAAASAGGPGPRPSVLVAHPGAELYGADRMLLEAVAALAVRFDVTVAVPGAGPLLAELDGLGVRVVVCPMPVLRTAALRPRGAVRLVADAVRGVVPALRLLRRYGTDGVYVNTLTLPSWPLLARIAGRRSLCHVHEAEQSLPRPVRRGWPWGRS</sequence>
<feature type="region of interest" description="Disordered" evidence="1">
    <location>
        <begin position="1"/>
        <end position="27"/>
    </location>
</feature>
<keyword evidence="3" id="KW-1185">Reference proteome</keyword>
<evidence type="ECO:0000313" key="3">
    <source>
        <dbReference type="Proteomes" id="UP001324287"/>
    </source>
</evidence>
<reference evidence="2 3" key="1">
    <citation type="submission" date="2023-12" db="EMBL/GenBank/DDBJ databases">
        <title>Blastococcus brunescens sp. nov., an actonobacterium isolated from sandstone collected in sahara desert.</title>
        <authorList>
            <person name="Gtari M."/>
            <person name="Ghodhbane F."/>
        </authorList>
    </citation>
    <scope>NUCLEOTIDE SEQUENCE [LARGE SCALE GENOMIC DNA]</scope>
    <source>
        <strain evidence="2 3">BMG 8361</strain>
    </source>
</reference>